<dbReference type="AlphaFoldDB" id="A0A0F9X3K0"/>
<dbReference type="PANTHER" id="PTHR46268:SF6">
    <property type="entry name" value="UNIVERSAL STRESS PROTEIN UP12"/>
    <property type="match status" value="1"/>
</dbReference>
<protein>
    <recommendedName>
        <fullName evidence="2">UspA domain-containing protein</fullName>
    </recommendedName>
</protein>
<dbReference type="SUPFAM" id="SSF52402">
    <property type="entry name" value="Adenine nucleotide alpha hydrolases-like"/>
    <property type="match status" value="2"/>
</dbReference>
<feature type="domain" description="UspA" evidence="2">
    <location>
        <begin position="1"/>
        <end position="142"/>
    </location>
</feature>
<accession>A0A0F9X3K0</accession>
<organism evidence="3">
    <name type="scientific">marine sediment metagenome</name>
    <dbReference type="NCBI Taxonomy" id="412755"/>
    <lineage>
        <taxon>unclassified sequences</taxon>
        <taxon>metagenomes</taxon>
        <taxon>ecological metagenomes</taxon>
    </lineage>
</organism>
<comment type="caution">
    <text evidence="3">The sequence shown here is derived from an EMBL/GenBank/DDBJ whole genome shotgun (WGS) entry which is preliminary data.</text>
</comment>
<dbReference type="PANTHER" id="PTHR46268">
    <property type="entry name" value="STRESS RESPONSE PROTEIN NHAX"/>
    <property type="match status" value="1"/>
</dbReference>
<dbReference type="CDD" id="cd00293">
    <property type="entry name" value="USP-like"/>
    <property type="match status" value="1"/>
</dbReference>
<evidence type="ECO:0000313" key="3">
    <source>
        <dbReference type="EMBL" id="KKN93376.1"/>
    </source>
</evidence>
<evidence type="ECO:0000259" key="2">
    <source>
        <dbReference type="Pfam" id="PF00582"/>
    </source>
</evidence>
<dbReference type="InterPro" id="IPR006015">
    <property type="entry name" value="Universal_stress_UspA"/>
</dbReference>
<name>A0A0F9X3K0_9ZZZZ</name>
<dbReference type="PRINTS" id="PR01438">
    <property type="entry name" value="UNVRSLSTRESS"/>
</dbReference>
<dbReference type="InterPro" id="IPR006016">
    <property type="entry name" value="UspA"/>
</dbReference>
<sequence length="278" mass="31726">MKHILIPIDFSNNSWNALEYAVQLFKSEPCNFFILHIDELNKSDENGNSFLVIAKPSPTTIKDKMNRFVERIGNLPSNVAHQFIALKEYGDFIDLIKKTVQEKKIDLIVMGTKNIFHFKATVFGSNIGNVITKVPCNVLVIPEGTALKKPKKIAFPTDFNLFYSYPILHSLTEILEISNAYLEVVHVSQSQPIFTNSQVNNKEYLNDYLHELFSNSHSFQSILGANIRDSIINYISSNEIEMLTMVAKNLNLFQQLFINNSTDHLSYHTSVPLMVIHE</sequence>
<reference evidence="3" key="1">
    <citation type="journal article" date="2015" name="Nature">
        <title>Complex archaea that bridge the gap between prokaryotes and eukaryotes.</title>
        <authorList>
            <person name="Spang A."/>
            <person name="Saw J.H."/>
            <person name="Jorgensen S.L."/>
            <person name="Zaremba-Niedzwiedzka K."/>
            <person name="Martijn J."/>
            <person name="Lind A.E."/>
            <person name="van Eijk R."/>
            <person name="Schleper C."/>
            <person name="Guy L."/>
            <person name="Ettema T.J."/>
        </authorList>
    </citation>
    <scope>NUCLEOTIDE SEQUENCE</scope>
</reference>
<dbReference type="Pfam" id="PF00582">
    <property type="entry name" value="Usp"/>
    <property type="match status" value="1"/>
</dbReference>
<proteinExistence type="inferred from homology"/>
<gene>
    <name evidence="3" type="ORF">LCGC14_0198090</name>
</gene>
<evidence type="ECO:0000256" key="1">
    <source>
        <dbReference type="ARBA" id="ARBA00008791"/>
    </source>
</evidence>
<dbReference type="EMBL" id="LAZR01000086">
    <property type="protein sequence ID" value="KKN93376.1"/>
    <property type="molecule type" value="Genomic_DNA"/>
</dbReference>
<dbReference type="Gene3D" id="3.40.50.12370">
    <property type="match status" value="1"/>
</dbReference>
<comment type="similarity">
    <text evidence="1">Belongs to the universal stress protein A family.</text>
</comment>